<feature type="region of interest" description="Disordered" evidence="1">
    <location>
        <begin position="71"/>
        <end position="104"/>
    </location>
</feature>
<feature type="domain" description="DUF7730" evidence="2">
    <location>
        <begin position="150"/>
        <end position="307"/>
    </location>
</feature>
<dbReference type="InterPro" id="IPR056632">
    <property type="entry name" value="DUF7730"/>
</dbReference>
<reference evidence="3 4" key="1">
    <citation type="submission" date="2015-07" db="EMBL/GenBank/DDBJ databases">
        <title>Emmonsia species relationships and genome sequence.</title>
        <authorList>
            <person name="Cuomo C.A."/>
            <person name="Schwartz I.S."/>
            <person name="Kenyon C."/>
            <person name="de Hoog G.S."/>
            <person name="Govender N.P."/>
            <person name="Botha A."/>
            <person name="Moreno L."/>
            <person name="de Vries M."/>
            <person name="Munoz J.F."/>
            <person name="Stielow J.B."/>
        </authorList>
    </citation>
    <scope>NUCLEOTIDE SEQUENCE [LARGE SCALE GENOMIC DNA]</scope>
    <source>
        <strain evidence="3 4">CBS 136260</strain>
    </source>
</reference>
<name>A0A1B7NN63_9EURO</name>
<proteinExistence type="predicted"/>
<feature type="compositionally biased region" description="Low complexity" evidence="1">
    <location>
        <begin position="92"/>
        <end position="104"/>
    </location>
</feature>
<feature type="compositionally biased region" description="Basic and acidic residues" evidence="1">
    <location>
        <begin position="72"/>
        <end position="84"/>
    </location>
</feature>
<organism evidence="3 4">
    <name type="scientific">Emergomyces africanus</name>
    <dbReference type="NCBI Taxonomy" id="1955775"/>
    <lineage>
        <taxon>Eukaryota</taxon>
        <taxon>Fungi</taxon>
        <taxon>Dikarya</taxon>
        <taxon>Ascomycota</taxon>
        <taxon>Pezizomycotina</taxon>
        <taxon>Eurotiomycetes</taxon>
        <taxon>Eurotiomycetidae</taxon>
        <taxon>Onygenales</taxon>
        <taxon>Ajellomycetaceae</taxon>
        <taxon>Emergomyces</taxon>
    </lineage>
</organism>
<evidence type="ECO:0000313" key="3">
    <source>
        <dbReference type="EMBL" id="OAX78106.1"/>
    </source>
</evidence>
<evidence type="ECO:0000256" key="1">
    <source>
        <dbReference type="SAM" id="MobiDB-lite"/>
    </source>
</evidence>
<dbReference type="PANTHER" id="PTHR38790">
    <property type="entry name" value="2EXR DOMAIN-CONTAINING PROTEIN-RELATED"/>
    <property type="match status" value="1"/>
</dbReference>
<dbReference type="Proteomes" id="UP000091918">
    <property type="component" value="Unassembled WGS sequence"/>
</dbReference>
<keyword evidence="4" id="KW-1185">Reference proteome</keyword>
<dbReference type="OrthoDB" id="515692at2759"/>
<evidence type="ECO:0000313" key="4">
    <source>
        <dbReference type="Proteomes" id="UP000091918"/>
    </source>
</evidence>
<gene>
    <name evidence="3" type="ORF">ACJ72_07589</name>
</gene>
<dbReference type="AlphaFoldDB" id="A0A1B7NN63"/>
<sequence>MVVKAILHGLKLALFFVLTCLLLPIYSCFVVRYATKKAAAERRAEELMDPIWGLAANTEERRMLSITPSMLEEGHPGAHHEHGGKNTILNGSSTSAKSKRTTTTTSTAAARLGKLVPNLPYPKALGASSKLFSFSLASSSGTTSPPLFKKQLSPFFTRLPLEIRRAIYHHALSCYRVHVVRVRGKVASFACPEGIEKGFVCFKGGCEDYHCLSIDAPNIMRAWVGQGVSSFGDLAHRIDVAPVTFCAGATRGIAGALDLLSVCRQVYTEAITVLYKNLTFQMDLITLLAFSISIPEHHLKAITKLEISGPQLNYIDSGYYLQYLPSFRRIRRRPTPQQPSSPTLPTTAQQANDDSHPSPLPPSPDLYRINRKLTCFTRYRAEDIPVYTPRAPTAWEETCNQLLPRMAGLCELRISLKRPWRLRERCMSPASERYLLRPLVDKRLRETTLPFLRVFEVRVDWEEGLEEHMWNETGLWPVPQKPVPPPGSEVEMLEMLEMLEGQEGQEGQEPEMEEVDMWRPSALLLEKSGQTELLVREGWEPWRDEQWDSFLVKKKAGGRARRMKRMGTTKMQMQMQMETEMEKGGDYGRMRRSQ</sequence>
<accession>A0A1B7NN63</accession>
<feature type="compositionally biased region" description="Low complexity" evidence="1">
    <location>
        <begin position="338"/>
        <end position="350"/>
    </location>
</feature>
<comment type="caution">
    <text evidence="3">The sequence shown here is derived from an EMBL/GenBank/DDBJ whole genome shotgun (WGS) entry which is preliminary data.</text>
</comment>
<dbReference type="EMBL" id="LGUA01001737">
    <property type="protein sequence ID" value="OAX78106.1"/>
    <property type="molecule type" value="Genomic_DNA"/>
</dbReference>
<feature type="region of interest" description="Disordered" evidence="1">
    <location>
        <begin position="332"/>
        <end position="366"/>
    </location>
</feature>
<protein>
    <recommendedName>
        <fullName evidence="2">DUF7730 domain-containing protein</fullName>
    </recommendedName>
</protein>
<dbReference type="STRING" id="1658172.A0A1B7NN63"/>
<evidence type="ECO:0000259" key="2">
    <source>
        <dbReference type="Pfam" id="PF24864"/>
    </source>
</evidence>
<dbReference type="Pfam" id="PF24864">
    <property type="entry name" value="DUF7730"/>
    <property type="match status" value="1"/>
</dbReference>